<evidence type="ECO:0000313" key="2">
    <source>
        <dbReference type="EMBL" id="MDT0378836.1"/>
    </source>
</evidence>
<name>A0ABU2NPC9_9ACTN</name>
<feature type="region of interest" description="Disordered" evidence="1">
    <location>
        <begin position="212"/>
        <end position="235"/>
    </location>
</feature>
<reference evidence="3" key="1">
    <citation type="submission" date="2023-07" db="EMBL/GenBank/DDBJ databases">
        <title>30 novel species of actinomycetes from the DSMZ collection.</title>
        <authorList>
            <person name="Nouioui I."/>
        </authorList>
    </citation>
    <scope>NUCLEOTIDE SEQUENCE [LARGE SCALE GENOMIC DNA]</scope>
    <source>
        <strain evidence="3">DSM 42041</strain>
    </source>
</reference>
<dbReference type="RefSeq" id="WP_311672661.1">
    <property type="nucleotide sequence ID" value="NZ_JAVREQ010000005.1"/>
</dbReference>
<sequence>MSAPKGAGGVRLPPAFWYEIPHGYLRLDVYPTAERLDDLARQILALPEEVRERADEVFRLYCIVMWEMQKRLVQGCAMGMHPDDRGGVTTSVLTLFSVETRNVDPKAALVTLMASGAGESAETGIVPVELPCGLGFQTETVRRTMAPGRPEGGGDEPEQQPVWQGTIAIPDVRSSAIIAVQLVTSSVDLADDYRNVLRGVASTVSFTNPGLADGASGAVEPEPGSAAEAVRNDFG</sequence>
<gene>
    <name evidence="2" type="ORF">RM572_08615</name>
</gene>
<comment type="caution">
    <text evidence="2">The sequence shown here is derived from an EMBL/GenBank/DDBJ whole genome shotgun (WGS) entry which is preliminary data.</text>
</comment>
<evidence type="ECO:0000256" key="1">
    <source>
        <dbReference type="SAM" id="MobiDB-lite"/>
    </source>
</evidence>
<dbReference type="Proteomes" id="UP001183414">
    <property type="component" value="Unassembled WGS sequence"/>
</dbReference>
<dbReference type="EMBL" id="JAVREQ010000005">
    <property type="protein sequence ID" value="MDT0378836.1"/>
    <property type="molecule type" value="Genomic_DNA"/>
</dbReference>
<evidence type="ECO:0008006" key="4">
    <source>
        <dbReference type="Google" id="ProtNLM"/>
    </source>
</evidence>
<keyword evidence="3" id="KW-1185">Reference proteome</keyword>
<accession>A0ABU2NPC9</accession>
<proteinExistence type="predicted"/>
<evidence type="ECO:0000313" key="3">
    <source>
        <dbReference type="Proteomes" id="UP001183414"/>
    </source>
</evidence>
<protein>
    <recommendedName>
        <fullName evidence="4">Baseplate assembly protein</fullName>
    </recommendedName>
</protein>
<organism evidence="2 3">
    <name type="scientific">Streptomyces hazeniae</name>
    <dbReference type="NCBI Taxonomy" id="3075538"/>
    <lineage>
        <taxon>Bacteria</taxon>
        <taxon>Bacillati</taxon>
        <taxon>Actinomycetota</taxon>
        <taxon>Actinomycetes</taxon>
        <taxon>Kitasatosporales</taxon>
        <taxon>Streptomycetaceae</taxon>
        <taxon>Streptomyces</taxon>
    </lineage>
</organism>